<protein>
    <submittedName>
        <fullName evidence="2">Uncharacterized protein</fullName>
    </submittedName>
</protein>
<comment type="caution">
    <text evidence="2">The sequence shown here is derived from an EMBL/GenBank/DDBJ whole genome shotgun (WGS) entry which is preliminary data.</text>
</comment>
<gene>
    <name evidence="2" type="ORF">SKC38_06780</name>
</gene>
<name>A0ABW6CYC1_9BACT</name>
<dbReference type="EMBL" id="JBBKYA010000003">
    <property type="protein sequence ID" value="MFD3275925.1"/>
    <property type="molecule type" value="Genomic_DNA"/>
</dbReference>
<reference evidence="2 3" key="1">
    <citation type="submission" date="2024-03" db="EMBL/GenBank/DDBJ databases">
        <title>Aquirufa genome sequencing.</title>
        <authorList>
            <person name="Pitt A."/>
            <person name="Hahn M.W."/>
        </authorList>
    </citation>
    <scope>NUCLEOTIDE SEQUENCE [LARGE SCALE GENOMIC DNA]</scope>
    <source>
        <strain evidence="2 3">PLAD-142S6K</strain>
    </source>
</reference>
<keyword evidence="1" id="KW-0812">Transmembrane</keyword>
<proteinExistence type="predicted"/>
<dbReference type="RefSeq" id="WP_377976278.1">
    <property type="nucleotide sequence ID" value="NZ_JBBKYA010000003.1"/>
</dbReference>
<keyword evidence="1" id="KW-0472">Membrane</keyword>
<feature type="transmembrane region" description="Helical" evidence="1">
    <location>
        <begin position="216"/>
        <end position="235"/>
    </location>
</feature>
<dbReference type="Proteomes" id="UP001598114">
    <property type="component" value="Unassembled WGS sequence"/>
</dbReference>
<organism evidence="2 3">
    <name type="scientific">Aquirufa echingensis</name>
    <dbReference type="NCBI Taxonomy" id="3096516"/>
    <lineage>
        <taxon>Bacteria</taxon>
        <taxon>Pseudomonadati</taxon>
        <taxon>Bacteroidota</taxon>
        <taxon>Cytophagia</taxon>
        <taxon>Cytophagales</taxon>
        <taxon>Flectobacillaceae</taxon>
        <taxon>Aquirufa</taxon>
    </lineage>
</organism>
<accession>A0ABW6CYC1</accession>
<keyword evidence="3" id="KW-1185">Reference proteome</keyword>
<evidence type="ECO:0000313" key="3">
    <source>
        <dbReference type="Proteomes" id="UP001598114"/>
    </source>
</evidence>
<evidence type="ECO:0000256" key="1">
    <source>
        <dbReference type="SAM" id="Phobius"/>
    </source>
</evidence>
<evidence type="ECO:0000313" key="2">
    <source>
        <dbReference type="EMBL" id="MFD3275925.1"/>
    </source>
</evidence>
<sequence length="407" mass="45858">MNQSFYVISAEEKSVILNRLSIYLNEPVEKVDELYPVWEAIILGGLLKLVRNRIRFNALYNFILQKSAPINDIEAFLSADKQKYDEDLILRYGEGMMGILIPDKKSAIAMLLSREMGAKSSAILKGLTLFFGLYGYRLKQEEYEALKDWKAYGEYFLSLKQQFYVLCPARIQLGVSEILLLSDILRVDTGALLTYSDEQEPLSEGGLLQNLTVNTFVYMLIILVLGGGVIWYTAFRSTEEEETIAETEEIIPIDSLSKLNDSLTRAVLDSTKLRSDSLTSLIWPKGTAFDVPKNSVIVALHQYLSDSTQTEPVELAANELVFNEQTDLLDKPADYVFKRMAEGMNRYKEASLKILVNSGKDERTSLKRGFVIKNRLVGEGLSPARIEVKASDDKAVIFALSKKPVLK</sequence>
<keyword evidence="1" id="KW-1133">Transmembrane helix</keyword>